<organism evidence="2">
    <name type="scientific">uncultured Thermomicrobiales bacterium</name>
    <dbReference type="NCBI Taxonomy" id="1645740"/>
    <lineage>
        <taxon>Bacteria</taxon>
        <taxon>Pseudomonadati</taxon>
        <taxon>Thermomicrobiota</taxon>
        <taxon>Thermomicrobia</taxon>
        <taxon>Thermomicrobiales</taxon>
        <taxon>environmental samples</taxon>
    </lineage>
</organism>
<feature type="transmembrane region" description="Helical" evidence="1">
    <location>
        <begin position="423"/>
        <end position="439"/>
    </location>
</feature>
<keyword evidence="1" id="KW-1133">Transmembrane helix</keyword>
<gene>
    <name evidence="2" type="ORF">AVDCRST_MAG49-3932</name>
</gene>
<sequence>MVEKTASELDRQIRETDAEQLPAGEHEQHGAGHFAGLYAAENVAGTEFIFGATFVILGASMVDVLIGLLVGNLLAVLTFRFLTTPIAMQTRMSVYTYLSRIAGGVTSKLFNGLNAFLFAIISAAMITVSATAFSFILDFPAQTEPYPTSVAFIVLAVAFGAVAVLVAAFGFNALAEFASTCAPWLIVMFATGGLVLLPAIAQEATGSTVVDGWSGFVQIGGDSIFTGETPDGEAGISLLGIIGFSWAANSFAHSGLVDMSLLRYARKGWYGYMSATGMLLGHYMAWVSAGFMGAAAAVITTTSIEVIEPGTVAFQALGYAGLATVVIAGWTTANANLYRAGLAGQGVFPRLSRQKVTLITGVIVVVAAAFPFIYRNYLIFVTYAGLALVPIGGILFAEHYLLPRYGMTRFWARYRGVTNVPSLLAWGITIAVAATAVGLGLMPEFVAFVPAFLLATVLYVVFARRMGAAQRYPEGEADDRLFQERVDLLHAEQAEKAPTDVDARDPRRLTRVLRVVWLVDLVVIFAVALFVLLASPDVPTYEANRDLFWAVAATGTVIYFVAAYTELRRRKANTKRMLQERVSERSRTAQAAPA</sequence>
<dbReference type="GO" id="GO:0005886">
    <property type="term" value="C:plasma membrane"/>
    <property type="evidence" value="ECO:0007669"/>
    <property type="project" value="TreeGrafter"/>
</dbReference>
<feature type="transmembrane region" description="Helical" evidence="1">
    <location>
        <begin position="115"/>
        <end position="137"/>
    </location>
</feature>
<feature type="transmembrane region" description="Helical" evidence="1">
    <location>
        <begin position="445"/>
        <end position="462"/>
    </location>
</feature>
<keyword evidence="1" id="KW-0472">Membrane</keyword>
<evidence type="ECO:0000256" key="1">
    <source>
        <dbReference type="SAM" id="Phobius"/>
    </source>
</evidence>
<evidence type="ECO:0000313" key="2">
    <source>
        <dbReference type="EMBL" id="CAA9573905.1"/>
    </source>
</evidence>
<feature type="transmembrane region" description="Helical" evidence="1">
    <location>
        <begin position="283"/>
        <end position="304"/>
    </location>
</feature>
<accession>A0A6J4VEE0</accession>
<proteinExistence type="predicted"/>
<feature type="transmembrane region" description="Helical" evidence="1">
    <location>
        <begin position="49"/>
        <end position="82"/>
    </location>
</feature>
<feature type="transmembrane region" description="Helical" evidence="1">
    <location>
        <begin position="181"/>
        <end position="201"/>
    </location>
</feature>
<keyword evidence="1" id="KW-0812">Transmembrane</keyword>
<feature type="transmembrane region" description="Helical" evidence="1">
    <location>
        <begin position="380"/>
        <end position="402"/>
    </location>
</feature>
<dbReference type="InterPro" id="IPR030191">
    <property type="entry name" value="CodB"/>
</dbReference>
<dbReference type="PANTHER" id="PTHR30569">
    <property type="entry name" value="CYTOSINE TRANSPORTER CODB"/>
    <property type="match status" value="1"/>
</dbReference>
<feature type="transmembrane region" description="Helical" evidence="1">
    <location>
        <begin position="149"/>
        <end position="174"/>
    </location>
</feature>
<reference evidence="2" key="1">
    <citation type="submission" date="2020-02" db="EMBL/GenBank/DDBJ databases">
        <authorList>
            <person name="Meier V. D."/>
        </authorList>
    </citation>
    <scope>NUCLEOTIDE SEQUENCE</scope>
    <source>
        <strain evidence="2">AVDCRST_MAG49</strain>
    </source>
</reference>
<dbReference type="Gene3D" id="1.10.4160.10">
    <property type="entry name" value="Hydantoin permease"/>
    <property type="match status" value="1"/>
</dbReference>
<dbReference type="PANTHER" id="PTHR30569:SF0">
    <property type="entry name" value="CYTOSINE PERMEASE"/>
    <property type="match status" value="1"/>
</dbReference>
<dbReference type="AlphaFoldDB" id="A0A6J4VEE0"/>
<feature type="transmembrane region" description="Helical" evidence="1">
    <location>
        <begin position="547"/>
        <end position="567"/>
    </location>
</feature>
<dbReference type="GO" id="GO:0015209">
    <property type="term" value="F:cytosine transmembrane transporter activity"/>
    <property type="evidence" value="ECO:0007669"/>
    <property type="project" value="InterPro"/>
</dbReference>
<protein>
    <submittedName>
        <fullName evidence="2">Predicted mannitol permease</fullName>
    </submittedName>
</protein>
<dbReference type="EMBL" id="CADCWG010000286">
    <property type="protein sequence ID" value="CAA9573905.1"/>
    <property type="molecule type" value="Genomic_DNA"/>
</dbReference>
<feature type="transmembrane region" description="Helical" evidence="1">
    <location>
        <begin position="515"/>
        <end position="535"/>
    </location>
</feature>
<name>A0A6J4VEE0_9BACT</name>
<feature type="transmembrane region" description="Helical" evidence="1">
    <location>
        <begin position="236"/>
        <end position="262"/>
    </location>
</feature>
<feature type="transmembrane region" description="Helical" evidence="1">
    <location>
        <begin position="356"/>
        <end position="374"/>
    </location>
</feature>
<feature type="transmembrane region" description="Helical" evidence="1">
    <location>
        <begin position="316"/>
        <end position="335"/>
    </location>
</feature>